<dbReference type="RefSeq" id="WP_255035510.1">
    <property type="nucleotide sequence ID" value="NZ_RJUF01000003.1"/>
</dbReference>
<keyword evidence="9" id="KW-1185">Reference proteome</keyword>
<comment type="caution">
    <text evidence="8">The sequence shown here is derived from an EMBL/GenBank/DDBJ whole genome shotgun (WGS) entry which is preliminary data.</text>
</comment>
<dbReference type="InterPro" id="IPR038987">
    <property type="entry name" value="MoeA-like"/>
</dbReference>
<evidence type="ECO:0000256" key="6">
    <source>
        <dbReference type="RuleBase" id="RU365090"/>
    </source>
</evidence>
<dbReference type="Proteomes" id="UP001204144">
    <property type="component" value="Unassembled WGS sequence"/>
</dbReference>
<keyword evidence="6" id="KW-0460">Magnesium</keyword>
<keyword evidence="6" id="KW-0479">Metal-binding</keyword>
<dbReference type="InterPro" id="IPR005110">
    <property type="entry name" value="MoeA_linker/N"/>
</dbReference>
<dbReference type="PROSITE" id="PS01079">
    <property type="entry name" value="MOCF_BIOSYNTHESIS_2"/>
    <property type="match status" value="1"/>
</dbReference>
<comment type="pathway">
    <text evidence="2 6">Cofactor biosynthesis; molybdopterin biosynthesis.</text>
</comment>
<dbReference type="Pfam" id="PF03454">
    <property type="entry name" value="MoeA_C"/>
    <property type="match status" value="1"/>
</dbReference>
<dbReference type="GO" id="GO:0006777">
    <property type="term" value="P:Mo-molybdopterin cofactor biosynthetic process"/>
    <property type="evidence" value="ECO:0007669"/>
    <property type="project" value="UniProtKB-UniRule"/>
</dbReference>
<dbReference type="NCBIfam" id="TIGR00177">
    <property type="entry name" value="molyb_syn"/>
    <property type="match status" value="1"/>
</dbReference>
<keyword evidence="6" id="KW-0808">Transferase</keyword>
<evidence type="ECO:0000313" key="9">
    <source>
        <dbReference type="Proteomes" id="UP001204144"/>
    </source>
</evidence>
<accession>A0AAE3KRR7</accession>
<protein>
    <recommendedName>
        <fullName evidence="6">Molybdopterin molybdenumtransferase</fullName>
        <ecNumber evidence="6">2.10.1.1</ecNumber>
    </recommendedName>
</protein>
<name>A0AAE3KRR7_9BACT</name>
<dbReference type="InterPro" id="IPR005111">
    <property type="entry name" value="MoeA_C_domain_IV"/>
</dbReference>
<comment type="cofactor">
    <cofactor evidence="6">
        <name>Mg(2+)</name>
        <dbReference type="ChEBI" id="CHEBI:18420"/>
    </cofactor>
</comment>
<dbReference type="SUPFAM" id="SSF63867">
    <property type="entry name" value="MoeA C-terminal domain-like"/>
    <property type="match status" value="1"/>
</dbReference>
<dbReference type="PANTHER" id="PTHR10192">
    <property type="entry name" value="MOLYBDOPTERIN BIOSYNTHESIS PROTEIN"/>
    <property type="match status" value="1"/>
</dbReference>
<keyword evidence="6" id="KW-0500">Molybdenum</keyword>
<evidence type="ECO:0000259" key="7">
    <source>
        <dbReference type="SMART" id="SM00852"/>
    </source>
</evidence>
<dbReference type="GO" id="GO:0005829">
    <property type="term" value="C:cytosol"/>
    <property type="evidence" value="ECO:0007669"/>
    <property type="project" value="TreeGrafter"/>
</dbReference>
<dbReference type="Pfam" id="PF03453">
    <property type="entry name" value="MoeA_N"/>
    <property type="match status" value="1"/>
</dbReference>
<evidence type="ECO:0000256" key="4">
    <source>
        <dbReference type="ARBA" id="ARBA00023150"/>
    </source>
</evidence>
<dbReference type="SUPFAM" id="SSF63882">
    <property type="entry name" value="MoeA N-terminal region -like"/>
    <property type="match status" value="1"/>
</dbReference>
<dbReference type="Gene3D" id="2.40.340.10">
    <property type="entry name" value="MoeA, C-terminal, domain IV"/>
    <property type="match status" value="1"/>
</dbReference>
<feature type="domain" description="MoaB/Mog" evidence="7">
    <location>
        <begin position="175"/>
        <end position="312"/>
    </location>
</feature>
<evidence type="ECO:0000256" key="5">
    <source>
        <dbReference type="ARBA" id="ARBA00047317"/>
    </source>
</evidence>
<organism evidence="8 9">
    <name type="scientific">Lacihabitans soyangensis</name>
    <dbReference type="NCBI Taxonomy" id="869394"/>
    <lineage>
        <taxon>Bacteria</taxon>
        <taxon>Pseudomonadati</taxon>
        <taxon>Bacteroidota</taxon>
        <taxon>Cytophagia</taxon>
        <taxon>Cytophagales</taxon>
        <taxon>Leadbetterellaceae</taxon>
        <taxon>Lacihabitans</taxon>
    </lineage>
</organism>
<dbReference type="InterPro" id="IPR036135">
    <property type="entry name" value="MoeA_linker/N_sf"/>
</dbReference>
<dbReference type="PANTHER" id="PTHR10192:SF5">
    <property type="entry name" value="GEPHYRIN"/>
    <property type="match status" value="1"/>
</dbReference>
<dbReference type="Gene3D" id="3.40.980.10">
    <property type="entry name" value="MoaB/Mog-like domain"/>
    <property type="match status" value="1"/>
</dbReference>
<dbReference type="Pfam" id="PF00994">
    <property type="entry name" value="MoCF_biosynth"/>
    <property type="match status" value="1"/>
</dbReference>
<dbReference type="GO" id="GO:0046872">
    <property type="term" value="F:metal ion binding"/>
    <property type="evidence" value="ECO:0007669"/>
    <property type="project" value="UniProtKB-UniRule"/>
</dbReference>
<dbReference type="Gene3D" id="3.90.105.10">
    <property type="entry name" value="Molybdopterin biosynthesis moea protein, domain 2"/>
    <property type="match status" value="1"/>
</dbReference>
<keyword evidence="4 6" id="KW-0501">Molybdenum cofactor biosynthesis</keyword>
<evidence type="ECO:0000256" key="2">
    <source>
        <dbReference type="ARBA" id="ARBA00005046"/>
    </source>
</evidence>
<dbReference type="AlphaFoldDB" id="A0AAE3KRR7"/>
<sequence length="395" mass="43619">MISVEKALALILENSISLRKISVPFEDALGRILAEDLFADRDFPPYDRVTMDGIAIDFQVFENGQRTFKIQEMQGAGDLQSTLHTSQNCIEIMTGGVLPKNTSAVVRYEDLKIVDGFATINSEIQKGQNVHHQGQDKKAGELVLQRGTKLDASHLALAATIGKQTLDVFELPNVAIVSSGDELVEITEIPLPHQIRKSNVYAVGALLKKLNVSVSYFHIADDLENSILKIAELLKNFEVLIFSGGVSMGKKDFIPEALKANNVETIFHKIAQKPGKPMWFGKTAKNMVFALPGNPVSTYLCTILYVLPFLEKCLGSLKKDFEKVILGEDIQFKPQLSYFLQVKIENVAGTLMAFPLKHNGSGDFISLSDADGFVELPNSEDILFKKGQIVNFFAI</sequence>
<reference evidence="8 9" key="1">
    <citation type="submission" date="2018-11" db="EMBL/GenBank/DDBJ databases">
        <title>Novel bacteria species description.</title>
        <authorList>
            <person name="Han J.-H."/>
        </authorList>
    </citation>
    <scope>NUCLEOTIDE SEQUENCE [LARGE SCALE GENOMIC DNA]</scope>
    <source>
        <strain evidence="8 9">KCTC23259</strain>
    </source>
</reference>
<dbReference type="InterPro" id="IPR001453">
    <property type="entry name" value="MoaB/Mog_dom"/>
</dbReference>
<dbReference type="CDD" id="cd00887">
    <property type="entry name" value="MoeA"/>
    <property type="match status" value="1"/>
</dbReference>
<dbReference type="Gene3D" id="2.170.190.11">
    <property type="entry name" value="Molybdopterin biosynthesis moea protein, domain 3"/>
    <property type="match status" value="1"/>
</dbReference>
<dbReference type="InterPro" id="IPR008284">
    <property type="entry name" value="MoCF_biosynth_CS"/>
</dbReference>
<dbReference type="InterPro" id="IPR036425">
    <property type="entry name" value="MoaB/Mog-like_dom_sf"/>
</dbReference>
<dbReference type="GO" id="GO:0061599">
    <property type="term" value="F:molybdopterin molybdotransferase activity"/>
    <property type="evidence" value="ECO:0007669"/>
    <property type="project" value="UniProtKB-UniRule"/>
</dbReference>
<evidence type="ECO:0000256" key="1">
    <source>
        <dbReference type="ARBA" id="ARBA00002901"/>
    </source>
</evidence>
<comment type="function">
    <text evidence="1 6">Catalyzes the insertion of molybdate into adenylated molybdopterin with the concomitant release of AMP.</text>
</comment>
<comment type="similarity">
    <text evidence="3 6">Belongs to the MoeA family.</text>
</comment>
<dbReference type="InterPro" id="IPR036688">
    <property type="entry name" value="MoeA_C_domain_IV_sf"/>
</dbReference>
<comment type="catalytic activity">
    <reaction evidence="5">
        <text>adenylyl-molybdopterin + molybdate = Mo-molybdopterin + AMP + H(+)</text>
        <dbReference type="Rhea" id="RHEA:35047"/>
        <dbReference type="ChEBI" id="CHEBI:15378"/>
        <dbReference type="ChEBI" id="CHEBI:36264"/>
        <dbReference type="ChEBI" id="CHEBI:62727"/>
        <dbReference type="ChEBI" id="CHEBI:71302"/>
        <dbReference type="ChEBI" id="CHEBI:456215"/>
        <dbReference type="EC" id="2.10.1.1"/>
    </reaction>
</comment>
<evidence type="ECO:0000256" key="3">
    <source>
        <dbReference type="ARBA" id="ARBA00010763"/>
    </source>
</evidence>
<dbReference type="SUPFAM" id="SSF53218">
    <property type="entry name" value="Molybdenum cofactor biosynthesis proteins"/>
    <property type="match status" value="1"/>
</dbReference>
<proteinExistence type="inferred from homology"/>
<dbReference type="SMART" id="SM00852">
    <property type="entry name" value="MoCF_biosynth"/>
    <property type="match status" value="1"/>
</dbReference>
<gene>
    <name evidence="8" type="ORF">EGI31_02295</name>
</gene>
<dbReference type="EC" id="2.10.1.1" evidence="6"/>
<dbReference type="EMBL" id="RJUF01000003">
    <property type="protein sequence ID" value="MCP9761769.1"/>
    <property type="molecule type" value="Genomic_DNA"/>
</dbReference>
<evidence type="ECO:0000313" key="8">
    <source>
        <dbReference type="EMBL" id="MCP9761769.1"/>
    </source>
</evidence>